<evidence type="ECO:0000313" key="2">
    <source>
        <dbReference type="EMBL" id="VAW59743.1"/>
    </source>
</evidence>
<evidence type="ECO:0008006" key="3">
    <source>
        <dbReference type="Google" id="ProtNLM"/>
    </source>
</evidence>
<keyword evidence="1" id="KW-0472">Membrane</keyword>
<proteinExistence type="predicted"/>
<accession>A0A3B0X5T4</accession>
<keyword evidence="1" id="KW-0812">Transmembrane</keyword>
<protein>
    <recommendedName>
        <fullName evidence="3">DUF3108 domain-containing protein</fullName>
    </recommendedName>
</protein>
<name>A0A3B0X5T4_9ZZZZ</name>
<dbReference type="EMBL" id="UOFH01000103">
    <property type="protein sequence ID" value="VAW59743.1"/>
    <property type="molecule type" value="Genomic_DNA"/>
</dbReference>
<reference evidence="2" key="1">
    <citation type="submission" date="2018-06" db="EMBL/GenBank/DDBJ databases">
        <authorList>
            <person name="Zhirakovskaya E."/>
        </authorList>
    </citation>
    <scope>NUCLEOTIDE SEQUENCE</scope>
</reference>
<dbReference type="AlphaFoldDB" id="A0A3B0X5T4"/>
<organism evidence="2">
    <name type="scientific">hydrothermal vent metagenome</name>
    <dbReference type="NCBI Taxonomy" id="652676"/>
    <lineage>
        <taxon>unclassified sequences</taxon>
        <taxon>metagenomes</taxon>
        <taxon>ecological metagenomes</taxon>
    </lineage>
</organism>
<feature type="transmembrane region" description="Helical" evidence="1">
    <location>
        <begin position="21"/>
        <end position="45"/>
    </location>
</feature>
<gene>
    <name evidence="2" type="ORF">MNBD_GAMMA08-1493</name>
</gene>
<sequence length="268" mass="31425">MDQQQTHQLKSNLIKNNLIKSLAIIFLLFIFNSLAHANNAAAFLLPPNFHSVYSIEKFSTQVGNMQNTLNYKNDEIHYFSKAKASGVASLFINADPKETSILKWPENTPLALPKQLSYDYFQNKKHKKNQKIKFSYRDNGIIHIEGNYKNKPYTLQTDKIIWSRQMLPLLMSSDLQKNPNLIENSFYITDKGNIEKYTYTLEAKETLKFENKEQPVLKFKIVKEGSQRMSYAWLAKAYYYLPLKIEQYKNNELNVRMLLTQFKLNKDD</sequence>
<evidence type="ECO:0000256" key="1">
    <source>
        <dbReference type="SAM" id="Phobius"/>
    </source>
</evidence>
<keyword evidence="1" id="KW-1133">Transmembrane helix</keyword>